<feature type="domain" description="GGDEF" evidence="2">
    <location>
        <begin position="474"/>
        <end position="607"/>
    </location>
</feature>
<reference evidence="4" key="1">
    <citation type="journal article" date="2019" name="Int. J. Syst. Evol. Microbiol.">
        <title>The Global Catalogue of Microorganisms (GCM) 10K type strain sequencing project: providing services to taxonomists for standard genome sequencing and annotation.</title>
        <authorList>
            <consortium name="The Broad Institute Genomics Platform"/>
            <consortium name="The Broad Institute Genome Sequencing Center for Infectious Disease"/>
            <person name="Wu L."/>
            <person name="Ma J."/>
        </authorList>
    </citation>
    <scope>NUCLEOTIDE SEQUENCE [LARGE SCALE GENOMIC DNA]</scope>
    <source>
        <strain evidence="4">KACC 12507</strain>
    </source>
</reference>
<accession>A0ABV9LXV0</accession>
<gene>
    <name evidence="3" type="ORF">ACFO4O_10960</name>
</gene>
<dbReference type="SMART" id="SM00267">
    <property type="entry name" value="GGDEF"/>
    <property type="match status" value="1"/>
</dbReference>
<dbReference type="Pfam" id="PF00990">
    <property type="entry name" value="GGDEF"/>
    <property type="match status" value="1"/>
</dbReference>
<dbReference type="RefSeq" id="WP_382408449.1">
    <property type="nucleotide sequence ID" value="NZ_JBHSGU010000003.1"/>
</dbReference>
<dbReference type="PROSITE" id="PS50887">
    <property type="entry name" value="GGDEF"/>
    <property type="match status" value="1"/>
</dbReference>
<dbReference type="CDD" id="cd01949">
    <property type="entry name" value="GGDEF"/>
    <property type="match status" value="1"/>
</dbReference>
<sequence>MQRQEVVGELSETELRAIVPELQSLTERYKRSERIQKALYRISELSSSAVNLDSLYLSVHNVVRDFMTADNFFVAFHEKQDERIQFAYFVDERDEDTMQSISYEKIKNGITAHILRSGDNLVMTKENYQDLVREHGFEVLGTPPVDLIGVPLKRDGDVIGAMVVQSYHDNVRYSDDDLEILVFISQHIVTTVDRVKHRELTEMLIQERTRQLSDANKVLEAQIAERKRMEALQNALFEISELSASTGIDIMTFYGRIHKILQRLIKAPNCYIALTDREKSSLSFPYFVGKSSDSSGTRKMGKGLTEYVIERAEACLIDANKVNELTLDNKLEEGVAKAMRVSGNCWMGAPLMLDGVVEGVIAVQTYGASDDYDDEDLNILRFVSQHIAVAIGRRRSAQNLKEYNKQLTDKVKERTAELNLTNDSLKRQIEQRKEIELKLIHDAHHDALTNLPNRVMFNNRLELAISSKKRHSAHNYALLFIDLDRFKNINDTLGHHAGDEFLIEVARRISICKRSHDLLARLGGDEFVILVDSFTNIRDVEMVAQRIVDSISAPFKIENKEVFSGASVGIAELSEYYNGADDALRDADAAMYQAKNLGRNRFVLFDVSMRNQLVEEIEQETEFRRAFKRGEFQCFLQPIVNLQNDEVLYYESTMRWHSPHKGLVKDATFWNLADQCGLTYSVNQQLMDFTFKQLHKWRLDPDMRKMKIGLSLSIEHLLHKKSLENLVQLIEWSEIESECLVIELSEQSLGKFNKYLPNILDSLHKMGVTLVLDNFGSETASLAYLFKYDFDFIKLNENLINTIGMSDKYHKLVESIILIANNNGIEVIGDGVNDMGTKEELHFIGCHYAQGALMGKATAV</sequence>
<dbReference type="Proteomes" id="UP001595897">
    <property type="component" value="Unassembled WGS sequence"/>
</dbReference>
<protein>
    <submittedName>
        <fullName evidence="3">EAL domain-containing protein</fullName>
    </submittedName>
</protein>
<dbReference type="CDD" id="cd01948">
    <property type="entry name" value="EAL"/>
    <property type="match status" value="1"/>
</dbReference>
<dbReference type="Pfam" id="PF13185">
    <property type="entry name" value="GAF_2"/>
    <property type="match status" value="2"/>
</dbReference>
<name>A0ABV9LXV0_9ALTE</name>
<dbReference type="Gene3D" id="3.20.20.450">
    <property type="entry name" value="EAL domain"/>
    <property type="match status" value="1"/>
</dbReference>
<comment type="caution">
    <text evidence="3">The sequence shown here is derived from an EMBL/GenBank/DDBJ whole genome shotgun (WGS) entry which is preliminary data.</text>
</comment>
<dbReference type="SUPFAM" id="SSF141868">
    <property type="entry name" value="EAL domain-like"/>
    <property type="match status" value="1"/>
</dbReference>
<dbReference type="InterPro" id="IPR001633">
    <property type="entry name" value="EAL_dom"/>
</dbReference>
<dbReference type="PANTHER" id="PTHR44757">
    <property type="entry name" value="DIGUANYLATE CYCLASE DGCP"/>
    <property type="match status" value="1"/>
</dbReference>
<dbReference type="SUPFAM" id="SSF55073">
    <property type="entry name" value="Nucleotide cyclase"/>
    <property type="match status" value="1"/>
</dbReference>
<dbReference type="InterPro" id="IPR029787">
    <property type="entry name" value="Nucleotide_cyclase"/>
</dbReference>
<dbReference type="SMART" id="SM00065">
    <property type="entry name" value="GAF"/>
    <property type="match status" value="2"/>
</dbReference>
<evidence type="ECO:0000259" key="2">
    <source>
        <dbReference type="PROSITE" id="PS50887"/>
    </source>
</evidence>
<dbReference type="InterPro" id="IPR003018">
    <property type="entry name" value="GAF"/>
</dbReference>
<feature type="domain" description="EAL" evidence="1">
    <location>
        <begin position="616"/>
        <end position="860"/>
    </location>
</feature>
<dbReference type="Pfam" id="PF00563">
    <property type="entry name" value="EAL"/>
    <property type="match status" value="1"/>
</dbReference>
<dbReference type="Gene3D" id="3.30.450.40">
    <property type="match status" value="2"/>
</dbReference>
<dbReference type="EMBL" id="JBHSGU010000003">
    <property type="protein sequence ID" value="MFC4700681.1"/>
    <property type="molecule type" value="Genomic_DNA"/>
</dbReference>
<evidence type="ECO:0000313" key="4">
    <source>
        <dbReference type="Proteomes" id="UP001595897"/>
    </source>
</evidence>
<dbReference type="InterPro" id="IPR052155">
    <property type="entry name" value="Biofilm_reg_signaling"/>
</dbReference>
<proteinExistence type="predicted"/>
<keyword evidence="4" id="KW-1185">Reference proteome</keyword>
<organism evidence="3 4">
    <name type="scientific">Glaciecola siphonariae</name>
    <dbReference type="NCBI Taxonomy" id="521012"/>
    <lineage>
        <taxon>Bacteria</taxon>
        <taxon>Pseudomonadati</taxon>
        <taxon>Pseudomonadota</taxon>
        <taxon>Gammaproteobacteria</taxon>
        <taxon>Alteromonadales</taxon>
        <taxon>Alteromonadaceae</taxon>
        <taxon>Glaciecola</taxon>
    </lineage>
</organism>
<evidence type="ECO:0000259" key="1">
    <source>
        <dbReference type="PROSITE" id="PS50883"/>
    </source>
</evidence>
<dbReference type="NCBIfam" id="TIGR00254">
    <property type="entry name" value="GGDEF"/>
    <property type="match status" value="1"/>
</dbReference>
<dbReference type="InterPro" id="IPR029016">
    <property type="entry name" value="GAF-like_dom_sf"/>
</dbReference>
<dbReference type="InterPro" id="IPR043128">
    <property type="entry name" value="Rev_trsase/Diguanyl_cyclase"/>
</dbReference>
<dbReference type="InterPro" id="IPR035919">
    <property type="entry name" value="EAL_sf"/>
</dbReference>
<dbReference type="PANTHER" id="PTHR44757:SF2">
    <property type="entry name" value="BIOFILM ARCHITECTURE MAINTENANCE PROTEIN MBAA"/>
    <property type="match status" value="1"/>
</dbReference>
<dbReference type="PROSITE" id="PS50883">
    <property type="entry name" value="EAL"/>
    <property type="match status" value="1"/>
</dbReference>
<dbReference type="SMART" id="SM00052">
    <property type="entry name" value="EAL"/>
    <property type="match status" value="1"/>
</dbReference>
<dbReference type="InterPro" id="IPR000160">
    <property type="entry name" value="GGDEF_dom"/>
</dbReference>
<evidence type="ECO:0000313" key="3">
    <source>
        <dbReference type="EMBL" id="MFC4700681.1"/>
    </source>
</evidence>
<dbReference type="Gene3D" id="3.30.70.270">
    <property type="match status" value="1"/>
</dbReference>
<dbReference type="SUPFAM" id="SSF55781">
    <property type="entry name" value="GAF domain-like"/>
    <property type="match status" value="2"/>
</dbReference>